<keyword evidence="3" id="KW-0445">Lipid transport</keyword>
<feature type="compositionally biased region" description="Low complexity" evidence="5">
    <location>
        <begin position="61"/>
        <end position="73"/>
    </location>
</feature>
<dbReference type="FunFam" id="2.40.160.120:FF:000001">
    <property type="entry name" value="Oxysterol-binding protein"/>
    <property type="match status" value="1"/>
</dbReference>
<dbReference type="InterPro" id="IPR000648">
    <property type="entry name" value="Oxysterol-bd"/>
</dbReference>
<gene>
    <name evidence="7" type="ORF">LAFE_0A03884G</name>
</gene>
<dbReference type="SUPFAM" id="SSF101576">
    <property type="entry name" value="Supernatant protein factor (SPF), C-terminal domain"/>
    <property type="match status" value="1"/>
</dbReference>
<evidence type="ECO:0000256" key="4">
    <source>
        <dbReference type="ARBA" id="ARBA00023121"/>
    </source>
</evidence>
<proteinExistence type="inferred from homology"/>
<dbReference type="GO" id="GO:0032541">
    <property type="term" value="C:cortical endoplasmic reticulum"/>
    <property type="evidence" value="ECO:0007669"/>
    <property type="project" value="TreeGrafter"/>
</dbReference>
<dbReference type="GO" id="GO:0030011">
    <property type="term" value="P:maintenance of cell polarity"/>
    <property type="evidence" value="ECO:0007669"/>
    <property type="project" value="TreeGrafter"/>
</dbReference>
<evidence type="ECO:0000313" key="7">
    <source>
        <dbReference type="EMBL" id="SCV99471.1"/>
    </source>
</evidence>
<dbReference type="CDD" id="cd13289">
    <property type="entry name" value="PH_Osh3p_yeast"/>
    <property type="match status" value="1"/>
</dbReference>
<evidence type="ECO:0000256" key="5">
    <source>
        <dbReference type="SAM" id="MobiDB-lite"/>
    </source>
</evidence>
<dbReference type="PROSITE" id="PS50003">
    <property type="entry name" value="PH_DOMAIN"/>
    <property type="match status" value="1"/>
</dbReference>
<dbReference type="InterPro" id="IPR011993">
    <property type="entry name" value="PH-like_dom_sf"/>
</dbReference>
<comment type="similarity">
    <text evidence="1">Belongs to the OSBP family.</text>
</comment>
<dbReference type="Proteomes" id="UP000190831">
    <property type="component" value="Chromosome A"/>
</dbReference>
<reference evidence="7 8" key="1">
    <citation type="submission" date="2016-03" db="EMBL/GenBank/DDBJ databases">
        <authorList>
            <person name="Devillers H."/>
        </authorList>
    </citation>
    <scope>NUCLEOTIDE SEQUENCE [LARGE SCALE GENOMIC DNA]</scope>
    <source>
        <strain evidence="7">CBS 6772</strain>
    </source>
</reference>
<evidence type="ECO:0000256" key="1">
    <source>
        <dbReference type="ARBA" id="ARBA00008842"/>
    </source>
</evidence>
<feature type="domain" description="PH" evidence="6">
    <location>
        <begin position="198"/>
        <end position="292"/>
    </location>
</feature>
<feature type="region of interest" description="Disordered" evidence="5">
    <location>
        <begin position="372"/>
        <end position="395"/>
    </location>
</feature>
<feature type="region of interest" description="Disordered" evidence="5">
    <location>
        <begin position="340"/>
        <end position="360"/>
    </location>
</feature>
<dbReference type="SMART" id="SM00233">
    <property type="entry name" value="PH"/>
    <property type="match status" value="1"/>
</dbReference>
<protein>
    <submittedName>
        <fullName evidence="7">LAFE_0A03884g1_1</fullName>
    </submittedName>
</protein>
<keyword evidence="8" id="KW-1185">Reference proteome</keyword>
<dbReference type="SUPFAM" id="SSF144000">
    <property type="entry name" value="Oxysterol-binding protein-like"/>
    <property type="match status" value="1"/>
</dbReference>
<dbReference type="EMBL" id="LT598487">
    <property type="protein sequence ID" value="SCV99471.1"/>
    <property type="molecule type" value="Genomic_DNA"/>
</dbReference>
<dbReference type="Pfam" id="PF15409">
    <property type="entry name" value="PH_8"/>
    <property type="match status" value="1"/>
</dbReference>
<keyword evidence="2" id="KW-0813">Transport</keyword>
<evidence type="ECO:0000256" key="3">
    <source>
        <dbReference type="ARBA" id="ARBA00023055"/>
    </source>
</evidence>
<dbReference type="GO" id="GO:0006897">
    <property type="term" value="P:endocytosis"/>
    <property type="evidence" value="ECO:0007669"/>
    <property type="project" value="TreeGrafter"/>
</dbReference>
<dbReference type="Gene3D" id="2.30.29.30">
    <property type="entry name" value="Pleckstrin-homology domain (PH domain)/Phosphotyrosine-binding domain (PTB)"/>
    <property type="match status" value="1"/>
</dbReference>
<evidence type="ECO:0000259" key="6">
    <source>
        <dbReference type="PROSITE" id="PS50003"/>
    </source>
</evidence>
<dbReference type="GO" id="GO:0005886">
    <property type="term" value="C:plasma membrane"/>
    <property type="evidence" value="ECO:0007669"/>
    <property type="project" value="TreeGrafter"/>
</dbReference>
<dbReference type="Gene3D" id="2.40.160.120">
    <property type="match status" value="1"/>
</dbReference>
<dbReference type="InterPro" id="IPR001849">
    <property type="entry name" value="PH_domain"/>
</dbReference>
<dbReference type="GO" id="GO:0034727">
    <property type="term" value="P:piecemeal microautophagy of the nucleus"/>
    <property type="evidence" value="ECO:0007669"/>
    <property type="project" value="TreeGrafter"/>
</dbReference>
<dbReference type="AlphaFoldDB" id="A0A1G4M6N4"/>
<dbReference type="STRING" id="4955.A0A1G4M6N4"/>
<dbReference type="Pfam" id="PF01237">
    <property type="entry name" value="Oxysterol_BP"/>
    <property type="match status" value="1"/>
</dbReference>
<dbReference type="GO" id="GO:0120009">
    <property type="term" value="P:intermembrane lipid transfer"/>
    <property type="evidence" value="ECO:0007669"/>
    <property type="project" value="UniProtKB-ARBA"/>
</dbReference>
<dbReference type="OrthoDB" id="1854502at2759"/>
<dbReference type="GO" id="GO:0032934">
    <property type="term" value="F:sterol binding"/>
    <property type="evidence" value="ECO:0007669"/>
    <property type="project" value="TreeGrafter"/>
</dbReference>
<accession>A0A1G4M6N4</accession>
<dbReference type="SUPFAM" id="SSF50729">
    <property type="entry name" value="PH domain-like"/>
    <property type="match status" value="1"/>
</dbReference>
<sequence length="886" mass="100878">METIDIQNKSFVVRWLYVKRGDTISYQLKPLKRSVDVGIYKRQSTLHDEVFERGNGTPEKNGSSNGHGISSGNVHIAPDTRTLIDYALNRSTSSFEEATRHRSKSIADVQHHAQEIPLEVKLTAQGFTLVQRLGTIAGNELIEGTIQADEDGYYAFILDNTASKTVKKKILVSVANKTQDMHAPVHRARSHLIRVKQGRILQGYLLKKRRKKLQGFTKRYFKLDFKYKTLSYYLNEHNNVCRGEVVITLASVSANKMTRLIVIDSGMEIWVLKARDESTWQEWIMALQDCFKDAVAPKKEIAEPSLDPSNFRASLQLIEQKLESCKLQSLSYFPPTSEFKVSKSSHNSGGTPSPVSRSPSFSSLSNIFTKHKTGSQETVNKPKDTAQDFPTQSSPYEHDLYKKLEEVEKLVRYWADYSMGVLQSTARSTSPSIMSENEYYDAIDDNLDDDINEGVIMLNDEEGVNALLLSQSPFTEKNEDNYNDDDDSSKFDPTIVQTSQPVSAGGDLYPLPWNHKVHRRDDVPAASTQPPSLFSFLRKNVGKDLTSISMPITSNEPITILQMLSETFEYTELLNKAASTDDDIDRLALVAAFACSYLSMHRHKVRALRKPFNPLLGETFELVREDKGVRLIAEKVSHKPQIFAFHVDHSQWEVSYVVSPVQKFWGKSIEFFNEGQIKVVMKSSGECYVWSQPTTILKNLFAGERYIEPTNQMEIVSSLDCKARVTFKAGGMFSGRSEDVSIALHKGNKQLGLLKGQWTNSIVNTKTGQTIWKTGELVPEPEKKYGFTKFTADLNQITEIEQGHIPPTDSRLRPDLRLYEDGNVEEAEALKLKLEQDQRERRQNSQDVKPQYFERVSDTQWKFIEGQRGYWERRRIKEWDGLVPLW</sequence>
<keyword evidence="4" id="KW-0446">Lipid-binding</keyword>
<dbReference type="InterPro" id="IPR036598">
    <property type="entry name" value="GOLD_dom_sf"/>
</dbReference>
<dbReference type="GO" id="GO:0097038">
    <property type="term" value="C:perinuclear endoplasmic reticulum"/>
    <property type="evidence" value="ECO:0007669"/>
    <property type="project" value="TreeGrafter"/>
</dbReference>
<dbReference type="InterPro" id="IPR037239">
    <property type="entry name" value="OSBP_sf"/>
</dbReference>
<name>A0A1G4M6N4_LACFM</name>
<organism evidence="7 8">
    <name type="scientific">Lachancea fermentati</name>
    <name type="common">Zygosaccharomyces fermentati</name>
    <dbReference type="NCBI Taxonomy" id="4955"/>
    <lineage>
        <taxon>Eukaryota</taxon>
        <taxon>Fungi</taxon>
        <taxon>Dikarya</taxon>
        <taxon>Ascomycota</taxon>
        <taxon>Saccharomycotina</taxon>
        <taxon>Saccharomycetes</taxon>
        <taxon>Saccharomycetales</taxon>
        <taxon>Saccharomycetaceae</taxon>
        <taxon>Lachancea</taxon>
    </lineage>
</organism>
<dbReference type="GO" id="GO:0005829">
    <property type="term" value="C:cytosol"/>
    <property type="evidence" value="ECO:0007669"/>
    <property type="project" value="TreeGrafter"/>
</dbReference>
<dbReference type="InterPro" id="IPR041680">
    <property type="entry name" value="PH_8"/>
</dbReference>
<feature type="region of interest" description="Disordered" evidence="5">
    <location>
        <begin position="52"/>
        <end position="75"/>
    </location>
</feature>
<feature type="compositionally biased region" description="Polar residues" evidence="5">
    <location>
        <begin position="342"/>
        <end position="351"/>
    </location>
</feature>
<dbReference type="PANTHER" id="PTHR10972">
    <property type="entry name" value="OXYSTEROL-BINDING PROTEIN-RELATED"/>
    <property type="match status" value="1"/>
</dbReference>
<dbReference type="GO" id="GO:0006887">
    <property type="term" value="P:exocytosis"/>
    <property type="evidence" value="ECO:0007669"/>
    <property type="project" value="TreeGrafter"/>
</dbReference>
<evidence type="ECO:0000313" key="8">
    <source>
        <dbReference type="Proteomes" id="UP000190831"/>
    </source>
</evidence>
<dbReference type="OMA" id="SYFVRWV"/>
<dbReference type="GO" id="GO:0035621">
    <property type="term" value="P:ER to Golgi ceramide transport"/>
    <property type="evidence" value="ECO:0007669"/>
    <property type="project" value="TreeGrafter"/>
</dbReference>
<dbReference type="PANTHER" id="PTHR10972:SF203">
    <property type="entry name" value="OXYSTEROL-BINDING PROTEIN HOMOLOG 3"/>
    <property type="match status" value="1"/>
</dbReference>
<evidence type="ECO:0000256" key="2">
    <source>
        <dbReference type="ARBA" id="ARBA00022448"/>
    </source>
</evidence>